<dbReference type="PROSITE" id="PS01117">
    <property type="entry name" value="HTH_MARR_1"/>
    <property type="match status" value="1"/>
</dbReference>
<dbReference type="Pfam" id="PF01047">
    <property type="entry name" value="MarR"/>
    <property type="match status" value="1"/>
</dbReference>
<dbReference type="InterPro" id="IPR036388">
    <property type="entry name" value="WH-like_DNA-bd_sf"/>
</dbReference>
<name>A0A4U8QBG3_9FIRM</name>
<dbReference type="OrthoDB" id="9808725at2"/>
<evidence type="ECO:0000256" key="2">
    <source>
        <dbReference type="ARBA" id="ARBA00023125"/>
    </source>
</evidence>
<keyword evidence="1" id="KW-0805">Transcription regulation</keyword>
<dbReference type="AlphaFoldDB" id="A0A4U8QBG3"/>
<dbReference type="EMBL" id="QGQD01000017">
    <property type="protein sequence ID" value="TLD02402.1"/>
    <property type="molecule type" value="Genomic_DNA"/>
</dbReference>
<dbReference type="RefSeq" id="WP_027295274.1">
    <property type="nucleotide sequence ID" value="NZ_CABMJZ010000116.1"/>
</dbReference>
<reference evidence="5 6" key="1">
    <citation type="journal article" date="2019" name="Anaerobe">
        <title>Detection of Robinsoniella peoriensis in multiple bone samples of a trauma patient.</title>
        <authorList>
            <person name="Schrottner P."/>
            <person name="Hartwich K."/>
            <person name="Bunk B."/>
            <person name="Schober I."/>
            <person name="Helbig S."/>
            <person name="Rudolph W.W."/>
            <person name="Gunzer F."/>
        </authorList>
    </citation>
    <scope>NUCLEOTIDE SEQUENCE [LARGE SCALE GENOMIC DNA]</scope>
    <source>
        <strain evidence="5 6">DSM 106044</strain>
    </source>
</reference>
<dbReference type="PANTHER" id="PTHR42756:SF1">
    <property type="entry name" value="TRANSCRIPTIONAL REPRESSOR OF EMRAB OPERON"/>
    <property type="match status" value="1"/>
</dbReference>
<keyword evidence="2" id="KW-0238">DNA-binding</keyword>
<dbReference type="SMART" id="SM00347">
    <property type="entry name" value="HTH_MARR"/>
    <property type="match status" value="1"/>
</dbReference>
<comment type="caution">
    <text evidence="5">The sequence shown here is derived from an EMBL/GenBank/DDBJ whole genome shotgun (WGS) entry which is preliminary data.</text>
</comment>
<dbReference type="InterPro" id="IPR023187">
    <property type="entry name" value="Tscrpt_reg_MarR-type_CS"/>
</dbReference>
<dbReference type="GO" id="GO:0003700">
    <property type="term" value="F:DNA-binding transcription factor activity"/>
    <property type="evidence" value="ECO:0007669"/>
    <property type="project" value="InterPro"/>
</dbReference>
<evidence type="ECO:0000256" key="1">
    <source>
        <dbReference type="ARBA" id="ARBA00023015"/>
    </source>
</evidence>
<keyword evidence="6" id="KW-1185">Reference proteome</keyword>
<dbReference type="PROSITE" id="PS50995">
    <property type="entry name" value="HTH_MARR_2"/>
    <property type="match status" value="1"/>
</dbReference>
<dbReference type="PRINTS" id="PR00598">
    <property type="entry name" value="HTHMARR"/>
</dbReference>
<sequence length="138" mass="15808">MDFHILLMVNQAVFQRKFFAKIAETGLTSGQPKVLDYLKDHDGSVQKDIASACQIDPATVTSLLLRMEEAGLVQRRNQPGNRRSLHVFLTDKGKREIVKIQKAFLELEEEVFKGFSAEERTGFMEMFMKINQNISDEK</sequence>
<proteinExistence type="predicted"/>
<organism evidence="5 6">
    <name type="scientific">Robinsoniella peoriensis</name>
    <dbReference type="NCBI Taxonomy" id="180332"/>
    <lineage>
        <taxon>Bacteria</taxon>
        <taxon>Bacillati</taxon>
        <taxon>Bacillota</taxon>
        <taxon>Clostridia</taxon>
        <taxon>Lachnospirales</taxon>
        <taxon>Lachnospiraceae</taxon>
        <taxon>Robinsoniella</taxon>
    </lineage>
</organism>
<dbReference type="GO" id="GO:0003677">
    <property type="term" value="F:DNA binding"/>
    <property type="evidence" value="ECO:0007669"/>
    <property type="project" value="UniProtKB-KW"/>
</dbReference>
<dbReference type="Proteomes" id="UP000306509">
    <property type="component" value="Unassembled WGS sequence"/>
</dbReference>
<dbReference type="STRING" id="180332.GCA_000797495_01221"/>
<dbReference type="Gene3D" id="1.10.10.10">
    <property type="entry name" value="Winged helix-like DNA-binding domain superfamily/Winged helix DNA-binding domain"/>
    <property type="match status" value="1"/>
</dbReference>
<evidence type="ECO:0000256" key="3">
    <source>
        <dbReference type="ARBA" id="ARBA00023163"/>
    </source>
</evidence>
<protein>
    <submittedName>
        <fullName evidence="5">Nicotinate degradation protein R</fullName>
    </submittedName>
</protein>
<accession>A0A4U8QBG3</accession>
<keyword evidence="3" id="KW-0804">Transcription</keyword>
<evidence type="ECO:0000259" key="4">
    <source>
        <dbReference type="PROSITE" id="PS50995"/>
    </source>
</evidence>
<dbReference type="InterPro" id="IPR000835">
    <property type="entry name" value="HTH_MarR-typ"/>
</dbReference>
<dbReference type="InterPro" id="IPR011991">
    <property type="entry name" value="ArsR-like_HTH"/>
</dbReference>
<dbReference type="SUPFAM" id="SSF46785">
    <property type="entry name" value="Winged helix' DNA-binding domain"/>
    <property type="match status" value="1"/>
</dbReference>
<evidence type="ECO:0000313" key="5">
    <source>
        <dbReference type="EMBL" id="TLD02402.1"/>
    </source>
</evidence>
<feature type="domain" description="HTH marR-type" evidence="4">
    <location>
        <begin position="1"/>
        <end position="132"/>
    </location>
</feature>
<dbReference type="CDD" id="cd00090">
    <property type="entry name" value="HTH_ARSR"/>
    <property type="match status" value="1"/>
</dbReference>
<dbReference type="InterPro" id="IPR036390">
    <property type="entry name" value="WH_DNA-bd_sf"/>
</dbReference>
<dbReference type="PANTHER" id="PTHR42756">
    <property type="entry name" value="TRANSCRIPTIONAL REGULATOR, MARR"/>
    <property type="match status" value="1"/>
</dbReference>
<gene>
    <name evidence="5" type="primary">nicR</name>
    <name evidence="5" type="ORF">DSM106044_00784</name>
</gene>
<evidence type="ECO:0000313" key="6">
    <source>
        <dbReference type="Proteomes" id="UP000306509"/>
    </source>
</evidence>